<reference evidence="2 3" key="1">
    <citation type="submission" date="2017-02" db="EMBL/GenBank/DDBJ databases">
        <title>Draft Genome Sequence of Streptomyces tsukubaensis F601, a Producer of the immunosuppressant tacrolimus FK506.</title>
        <authorList>
            <person name="Zong G."/>
            <person name="Zhong C."/>
            <person name="Fu J."/>
            <person name="Qin R."/>
            <person name="Cao G."/>
        </authorList>
    </citation>
    <scope>NUCLEOTIDE SEQUENCE [LARGE SCALE GENOMIC DNA]</scope>
    <source>
        <strain evidence="2 3">F601</strain>
    </source>
</reference>
<keyword evidence="3" id="KW-1185">Reference proteome</keyword>
<gene>
    <name evidence="2" type="ORF">B1H18_05905</name>
</gene>
<dbReference type="AlphaFoldDB" id="A0A1V4ACI7"/>
<dbReference type="RefSeq" id="WP_227025346.1">
    <property type="nucleotide sequence ID" value="NZ_CP045178.1"/>
</dbReference>
<feature type="region of interest" description="Disordered" evidence="1">
    <location>
        <begin position="129"/>
        <end position="165"/>
    </location>
</feature>
<dbReference type="GO" id="GO:0003677">
    <property type="term" value="F:DNA binding"/>
    <property type="evidence" value="ECO:0007669"/>
    <property type="project" value="InterPro"/>
</dbReference>
<feature type="compositionally biased region" description="Basic and acidic residues" evidence="1">
    <location>
        <begin position="156"/>
        <end position="165"/>
    </location>
</feature>
<evidence type="ECO:0000313" key="2">
    <source>
        <dbReference type="EMBL" id="OON81684.1"/>
    </source>
</evidence>
<dbReference type="Proteomes" id="UP000190539">
    <property type="component" value="Unassembled WGS sequence"/>
</dbReference>
<dbReference type="InterPro" id="IPR036894">
    <property type="entry name" value="YbaB-like_sf"/>
</dbReference>
<dbReference type="SUPFAM" id="SSF82607">
    <property type="entry name" value="YbaB-like"/>
    <property type="match status" value="1"/>
</dbReference>
<dbReference type="EMBL" id="MVFC01000003">
    <property type="protein sequence ID" value="OON81684.1"/>
    <property type="molecule type" value="Genomic_DNA"/>
</dbReference>
<evidence type="ECO:0000313" key="3">
    <source>
        <dbReference type="Proteomes" id="UP000190539"/>
    </source>
</evidence>
<name>A0A1V4ACI7_9ACTN</name>
<dbReference type="Pfam" id="PF02575">
    <property type="entry name" value="YbaB_DNA_bd"/>
    <property type="match status" value="1"/>
</dbReference>
<evidence type="ECO:0000256" key="1">
    <source>
        <dbReference type="SAM" id="MobiDB-lite"/>
    </source>
</evidence>
<comment type="caution">
    <text evidence="2">The sequence shown here is derived from an EMBL/GenBank/DDBJ whole genome shotgun (WGS) entry which is preliminary data.</text>
</comment>
<proteinExistence type="predicted"/>
<sequence>MSESMDDRVARAVAHLKATEEAVARAQGELNASSVTARSGDRSVRVVVGAKGEVTNLEFLDGKYRTMAAAQLSTSVLEAMNAARAEMARRVVHTLDPLTRLTSRGMAPERTGVDWGSIFGSLIEETSVDRQPTAMSRLRDEIHEDDEETAAPAGRGGEDPRRGCE</sequence>
<accession>A0A1V4ACI7</accession>
<dbReference type="InterPro" id="IPR004401">
    <property type="entry name" value="YbaB/EbfC"/>
</dbReference>
<dbReference type="Gene3D" id="3.30.1310.10">
    <property type="entry name" value="Nucleoid-associated protein YbaB-like domain"/>
    <property type="match status" value="1"/>
</dbReference>
<protein>
    <recommendedName>
        <fullName evidence="4">YbaB/EbfC family DNA-binding protein</fullName>
    </recommendedName>
</protein>
<dbReference type="STRING" id="83656.B1H18_05905"/>
<organism evidence="2 3">
    <name type="scientific">Streptomyces tsukubensis</name>
    <dbReference type="NCBI Taxonomy" id="83656"/>
    <lineage>
        <taxon>Bacteria</taxon>
        <taxon>Bacillati</taxon>
        <taxon>Actinomycetota</taxon>
        <taxon>Actinomycetes</taxon>
        <taxon>Kitasatosporales</taxon>
        <taxon>Streptomycetaceae</taxon>
        <taxon>Streptomyces</taxon>
    </lineage>
</organism>
<evidence type="ECO:0008006" key="4">
    <source>
        <dbReference type="Google" id="ProtNLM"/>
    </source>
</evidence>